<name>A0A2C6KPN2_9APIC</name>
<protein>
    <submittedName>
        <fullName evidence="2">Uncharacterized protein</fullName>
    </submittedName>
</protein>
<feature type="region of interest" description="Disordered" evidence="1">
    <location>
        <begin position="57"/>
        <end position="150"/>
    </location>
</feature>
<feature type="compositionally biased region" description="Low complexity" evidence="1">
    <location>
        <begin position="360"/>
        <end position="370"/>
    </location>
</feature>
<comment type="caution">
    <text evidence="2">The sequence shown here is derived from an EMBL/GenBank/DDBJ whole genome shotgun (WGS) entry which is preliminary data.</text>
</comment>
<accession>A0A2C6KPN2</accession>
<keyword evidence="3" id="KW-1185">Reference proteome</keyword>
<gene>
    <name evidence="2" type="ORF">CSUI_007708</name>
</gene>
<feature type="region of interest" description="Disordered" evidence="1">
    <location>
        <begin position="347"/>
        <end position="401"/>
    </location>
</feature>
<feature type="compositionally biased region" description="Basic and acidic residues" evidence="1">
    <location>
        <begin position="117"/>
        <end position="126"/>
    </location>
</feature>
<evidence type="ECO:0000256" key="1">
    <source>
        <dbReference type="SAM" id="MobiDB-lite"/>
    </source>
</evidence>
<dbReference type="AlphaFoldDB" id="A0A2C6KPN2"/>
<dbReference type="Proteomes" id="UP000221165">
    <property type="component" value="Unassembled WGS sequence"/>
</dbReference>
<sequence length="401" mass="42877">MNASTDRLRTMLDSISSRQSLDEAILGLSGESVFRTTSSGSSFHDLLVGSFGGGDGGAGRGGADGGHSPLRSFSESRVSRPHSFLHGLGSGKLEGNHPLLPKRSSTASDGGEDEEDSQQRDANGGHEDDEDEDEQEEELPEPEKMSFVRRSTRMLTFKDKGGLAGCLKEAAANRKSLIEESGGLIPGTEEHRQEEWKRRARELASQSHARAQRRWLDAARRASSSSQNDEDKKILHFTDLVERIRKQSQGAADLNGRGFSVGPGGAGAAIDQLASSPGALTVLAPPPPGVLDHRIDPLAAAANLLHKPEVDLKEQRRRSSGFAGGQQGYVRFADATLRDPNYHLQFQDLLTQQGGKRRPSGSGEPESPGSDEGGGEGSSFATPSGEEDYPASRSAESVQRT</sequence>
<dbReference type="OrthoDB" id="330945at2759"/>
<evidence type="ECO:0000313" key="2">
    <source>
        <dbReference type="EMBL" id="PHJ18465.1"/>
    </source>
</evidence>
<dbReference type="GeneID" id="94431063"/>
<dbReference type="EMBL" id="MIGC01004132">
    <property type="protein sequence ID" value="PHJ18465.1"/>
    <property type="molecule type" value="Genomic_DNA"/>
</dbReference>
<reference evidence="2 3" key="1">
    <citation type="journal article" date="2017" name="Int. J. Parasitol.">
        <title>The genome of the protozoan parasite Cystoisospora suis and a reverse vaccinology approach to identify vaccine candidates.</title>
        <authorList>
            <person name="Palmieri N."/>
            <person name="Shrestha A."/>
            <person name="Ruttkowski B."/>
            <person name="Beck T."/>
            <person name="Vogl C."/>
            <person name="Tomley F."/>
            <person name="Blake D.P."/>
            <person name="Joachim A."/>
        </authorList>
    </citation>
    <scope>NUCLEOTIDE SEQUENCE [LARGE SCALE GENOMIC DNA]</scope>
    <source>
        <strain evidence="2 3">Wien I</strain>
    </source>
</reference>
<organism evidence="2 3">
    <name type="scientific">Cystoisospora suis</name>
    <dbReference type="NCBI Taxonomy" id="483139"/>
    <lineage>
        <taxon>Eukaryota</taxon>
        <taxon>Sar</taxon>
        <taxon>Alveolata</taxon>
        <taxon>Apicomplexa</taxon>
        <taxon>Conoidasida</taxon>
        <taxon>Coccidia</taxon>
        <taxon>Eucoccidiorida</taxon>
        <taxon>Eimeriorina</taxon>
        <taxon>Sarcocystidae</taxon>
        <taxon>Cystoisospora</taxon>
    </lineage>
</organism>
<dbReference type="VEuPathDB" id="ToxoDB:CSUI_007708"/>
<evidence type="ECO:0000313" key="3">
    <source>
        <dbReference type="Proteomes" id="UP000221165"/>
    </source>
</evidence>
<dbReference type="RefSeq" id="XP_067920172.1">
    <property type="nucleotide sequence ID" value="XM_068067852.1"/>
</dbReference>
<proteinExistence type="predicted"/>
<feature type="compositionally biased region" description="Acidic residues" evidence="1">
    <location>
        <begin position="127"/>
        <end position="140"/>
    </location>
</feature>